<evidence type="ECO:0000256" key="1">
    <source>
        <dbReference type="SAM" id="SignalP"/>
    </source>
</evidence>
<dbReference type="AlphaFoldDB" id="A0A1B1LQA6"/>
<proteinExistence type="predicted"/>
<reference evidence="2" key="1">
    <citation type="submission" date="2015-12" db="EMBL/GenBank/DDBJ databases">
        <title>Klebsiella pneumoniae strain KP04 plasmid pKP04VIM, complete sequence.</title>
        <authorList>
            <person name="Li R."/>
            <person name="Lin D."/>
            <person name="Chen C."/>
        </authorList>
    </citation>
    <scope>NUCLEOTIDE SEQUENCE</scope>
    <source>
        <plasmid evidence="2">pKP04VIM</plasmid>
    </source>
</reference>
<protein>
    <submittedName>
        <fullName evidence="2">Plasmid transfer protein</fullName>
    </submittedName>
</protein>
<dbReference type="RefSeq" id="WP_014839942.1">
    <property type="nucleotide sequence ID" value="NZ_AP018583.1"/>
</dbReference>
<gene>
    <name evidence="3" type="primary">trhU</name>
    <name evidence="3" type="ORF">NUITMVK2_0410</name>
</gene>
<geneLocation type="plasmid" evidence="3 4">
    <name>pNUITM-VK2</name>
</geneLocation>
<geneLocation type="plasmid" evidence="2">
    <name>pKP04VIM</name>
</geneLocation>
<keyword evidence="1" id="KW-0732">Signal</keyword>
<keyword evidence="2" id="KW-0614">Plasmid</keyword>
<dbReference type="InterPro" id="IPR009649">
    <property type="entry name" value="TraU"/>
</dbReference>
<feature type="chain" id="PRO_5015060690" evidence="1">
    <location>
        <begin position="24"/>
        <end position="345"/>
    </location>
</feature>
<organism evidence="2">
    <name type="scientific">Klebsiella pneumoniae</name>
    <dbReference type="NCBI Taxonomy" id="573"/>
    <lineage>
        <taxon>Bacteria</taxon>
        <taxon>Pseudomonadati</taxon>
        <taxon>Pseudomonadota</taxon>
        <taxon>Gammaproteobacteria</taxon>
        <taxon>Enterobacterales</taxon>
        <taxon>Enterobacteriaceae</taxon>
        <taxon>Klebsiella/Raoultella group</taxon>
        <taxon>Klebsiella</taxon>
        <taxon>Klebsiella pneumoniae complex</taxon>
    </lineage>
</organism>
<evidence type="ECO:0000313" key="2">
    <source>
        <dbReference type="EMBL" id="ANS55238.1"/>
    </source>
</evidence>
<sequence length="345" mass="38121">MIKKLLLPAFTALMLSLALPRMAIGAENGSGICQSAGVWKGLIKNICWSCIFPMRIMGVGKAPEGAAPSEPVCFCTDQNGVPEVGWQLSFFQPVKMVEVVQSPWCSPVLEGVSLQASSFDMGKGATNKPKGGNEAGFYDVHLWEFPILVMLKLLIMGDCTAEPYIDPSLTYISEVDPLWENDLLTLVLNPEAVVFANPIASMWCAADCVKVTAGADNLSAHFCAGCDGNLYPLTGHVFANDDSVRVSSLLTQRMITKLHRQGMLMQTMGKDAMCERGFSYFMPRSQYRLSMLYPVPEAEGPECCHRLGDSVHDWSTRKGGRKRIGVNNYVYMLWRYNDCCVRYIP</sequence>
<dbReference type="EMBL" id="KU318421">
    <property type="protein sequence ID" value="ANS55238.1"/>
    <property type="molecule type" value="Genomic_DNA"/>
</dbReference>
<evidence type="ECO:0000313" key="3">
    <source>
        <dbReference type="EMBL" id="BDB30927.1"/>
    </source>
</evidence>
<dbReference type="Proteomes" id="UP001319930">
    <property type="component" value="Plasmid pNUITM-VK2"/>
</dbReference>
<name>A0A1B1LQA6_KLEPN</name>
<dbReference type="PATRIC" id="fig|573.1650.peg.5532"/>
<dbReference type="GeneID" id="93756806"/>
<dbReference type="Pfam" id="PF06834">
    <property type="entry name" value="TraU"/>
    <property type="match status" value="1"/>
</dbReference>
<evidence type="ECO:0000313" key="4">
    <source>
        <dbReference type="Proteomes" id="UP001319930"/>
    </source>
</evidence>
<accession>A0A1B1LQA6</accession>
<reference evidence="3 4" key="2">
    <citation type="submission" date="2021-09" db="EMBL/GenBank/DDBJ databases">
        <title>Whole genome sequencing of antimicrobial-resistant bacteria isolated from aquatic animals, plants, and environment in Asia.</title>
        <authorList>
            <person name="Hirabayashi A."/>
            <person name="Suzuki M."/>
        </authorList>
    </citation>
    <scope>NUCLEOTIDE SEQUENCE [LARGE SCALE GENOMIC DNA]</scope>
    <source>
        <strain evidence="3 4">NUITM-VK2</strain>
        <plasmid evidence="3 4">pNUITM-VK2</plasmid>
    </source>
</reference>
<feature type="signal peptide" evidence="1">
    <location>
        <begin position="1"/>
        <end position="23"/>
    </location>
</feature>
<dbReference type="EMBL" id="AP025164">
    <property type="protein sequence ID" value="BDB30927.1"/>
    <property type="molecule type" value="Genomic_DNA"/>
</dbReference>